<dbReference type="InterPro" id="IPR016032">
    <property type="entry name" value="Sig_transdc_resp-reg_C-effctor"/>
</dbReference>
<dbReference type="InterPro" id="IPR001867">
    <property type="entry name" value="OmpR/PhoB-type_DNA-bd"/>
</dbReference>
<dbReference type="SUPFAM" id="SSF52540">
    <property type="entry name" value="P-loop containing nucleoside triphosphate hydrolases"/>
    <property type="match status" value="1"/>
</dbReference>
<evidence type="ECO:0000313" key="8">
    <source>
        <dbReference type="Proteomes" id="UP000294225"/>
    </source>
</evidence>
<evidence type="ECO:0000256" key="5">
    <source>
        <dbReference type="PROSITE-ProRule" id="PRU01091"/>
    </source>
</evidence>
<gene>
    <name evidence="7" type="ORF">E0H92_12045</name>
</gene>
<dbReference type="SMART" id="SM00028">
    <property type="entry name" value="TPR"/>
    <property type="match status" value="5"/>
</dbReference>
<dbReference type="PRINTS" id="PR00364">
    <property type="entry name" value="DISEASERSIST"/>
</dbReference>
<dbReference type="Gene3D" id="3.40.50.300">
    <property type="entry name" value="P-loop containing nucleotide triphosphate hydrolases"/>
    <property type="match status" value="1"/>
</dbReference>
<dbReference type="CDD" id="cd15831">
    <property type="entry name" value="BTAD"/>
    <property type="match status" value="1"/>
</dbReference>
<dbReference type="GO" id="GO:0003677">
    <property type="term" value="F:DNA binding"/>
    <property type="evidence" value="ECO:0007669"/>
    <property type="project" value="UniProtKB-UniRule"/>
</dbReference>
<dbReference type="AlphaFoldDB" id="A0A4R0J6T1"/>
<dbReference type="Gene3D" id="1.10.10.10">
    <property type="entry name" value="Winged helix-like DNA-binding domain superfamily/Winged helix DNA-binding domain"/>
    <property type="match status" value="1"/>
</dbReference>
<dbReference type="InterPro" id="IPR011990">
    <property type="entry name" value="TPR-like_helical_dom_sf"/>
</dbReference>
<evidence type="ECO:0000256" key="2">
    <source>
        <dbReference type="ARBA" id="ARBA00023015"/>
    </source>
</evidence>
<accession>A0A4R0J6T1</accession>
<dbReference type="SMART" id="SM00862">
    <property type="entry name" value="Trans_reg_C"/>
    <property type="match status" value="1"/>
</dbReference>
<keyword evidence="3 5" id="KW-0238">DNA-binding</keyword>
<comment type="caution">
    <text evidence="7">The sequence shown here is derived from an EMBL/GenBank/DDBJ whole genome shotgun (WGS) entry which is preliminary data.</text>
</comment>
<reference evidence="7 8" key="1">
    <citation type="submission" date="2019-02" db="EMBL/GenBank/DDBJ databases">
        <title>Kribbella capetownensis sp. nov. and Kribbella speibonae sp. nov., isolated from soil.</title>
        <authorList>
            <person name="Curtis S.M."/>
            <person name="Norton I."/>
            <person name="Everest G.J."/>
            <person name="Meyers P.R."/>
        </authorList>
    </citation>
    <scope>NUCLEOTIDE SEQUENCE [LARGE SCALE GENOMIC DNA]</scope>
    <source>
        <strain evidence="7 8">YM55</strain>
    </source>
</reference>
<dbReference type="PANTHER" id="PTHR35807">
    <property type="entry name" value="TRANSCRIPTIONAL REGULATOR REDD-RELATED"/>
    <property type="match status" value="1"/>
</dbReference>
<dbReference type="GO" id="GO:0043531">
    <property type="term" value="F:ADP binding"/>
    <property type="evidence" value="ECO:0007669"/>
    <property type="project" value="InterPro"/>
</dbReference>
<organism evidence="7 8">
    <name type="scientific">Kribbella speibonae</name>
    <dbReference type="NCBI Taxonomy" id="1572660"/>
    <lineage>
        <taxon>Bacteria</taxon>
        <taxon>Bacillati</taxon>
        <taxon>Actinomycetota</taxon>
        <taxon>Actinomycetes</taxon>
        <taxon>Propionibacteriales</taxon>
        <taxon>Kribbellaceae</taxon>
        <taxon>Kribbella</taxon>
    </lineage>
</organism>
<dbReference type="SUPFAM" id="SSF48452">
    <property type="entry name" value="TPR-like"/>
    <property type="match status" value="3"/>
</dbReference>
<dbReference type="GO" id="GO:0006355">
    <property type="term" value="P:regulation of DNA-templated transcription"/>
    <property type="evidence" value="ECO:0007669"/>
    <property type="project" value="InterPro"/>
</dbReference>
<evidence type="ECO:0000256" key="1">
    <source>
        <dbReference type="ARBA" id="ARBA00005820"/>
    </source>
</evidence>
<name>A0A4R0J6T1_9ACTN</name>
<sequence>MMEIQLLGAVEVRTNGAELDVGSPKQRLVLAALTVTPGQVVPLEVLIERVWGDQPPARPAATLYPYLSQLRSAIGLRIVRRDGGYVCEVPPDRVDVVRFRALLREAKAADVPASVELLGEALALWRGVPLGGLSGDWVIRFRDTLSEERLSAWLLLARRRHELGDLASLVNDLLIVAEEYPLSEPLAGYLIRALASDGRRLDALDYYAKLRTYLADALGEEPGDELQDLHLRLLRRDPDLAAGSAAVRVVPRQLPAVTRGFAGRESELRVLDELIAFPENATAVVISAIVGTAGIGKTTTAVYWAHQVADRFPDGQLFVNLRGFDPGAVPLSAIDAVRGFLEALGVSSPAIPQQHDAQIAMFRSLLADRKMLVLLDNARDVDQVRPLLPGAPGCLALVTSRNRLTGLVAEHGARPVHLDVLSRPDAEQLLRERIGADRLAAEQAATIELMEQCARLPLALAIVAGRAAIDPSVSLAAIAADLTGERERLDALDTHDQRTTMRAVFLSSYDVLTPPAQRLFRLLGLHPGPDISVAAAASLAALGLSEATRLIGELCYASMLIEWAPGRYRFHDLLRAYATELSVAEPESQLAVHRAFDHYAHTAHAALRIIAPHRDPVAPAASQPGVVPEELVDAGQAQAWFASERPVLLATVDQAATKGFDTHVTHLVDAFATFLDQHGLWHDWLTMEDAGLAAARRLGNRSAEGLACRGLGLAYARLRRFTEATTVLECAMSLYRADGDQSGEAKTHLILSHLHCEQQDYAEALEHSSQALDLQTKAGNATGQGRALSNMAWNNAMLGNFEQAISDGERAIALLGRVGDPKGQGATWDTLGYAHHQLGNHQRAQTCYVHALELWRQIGHGYFEVSSLTDLGDTELDAGDRDAARRTWQQALLALDSLDHAAAGRARTKLLNRVTATDQPGSSTTC</sequence>
<dbReference type="PROSITE" id="PS51755">
    <property type="entry name" value="OMPR_PHOB"/>
    <property type="match status" value="1"/>
</dbReference>
<dbReference type="InterPro" id="IPR019734">
    <property type="entry name" value="TPR_rpt"/>
</dbReference>
<dbReference type="InterPro" id="IPR005158">
    <property type="entry name" value="BTAD"/>
</dbReference>
<dbReference type="InterPro" id="IPR051677">
    <property type="entry name" value="AfsR-DnrI-RedD_regulator"/>
</dbReference>
<dbReference type="PANTHER" id="PTHR35807:SF1">
    <property type="entry name" value="TRANSCRIPTIONAL REGULATOR REDD"/>
    <property type="match status" value="1"/>
</dbReference>
<dbReference type="SMART" id="SM01043">
    <property type="entry name" value="BTAD"/>
    <property type="match status" value="1"/>
</dbReference>
<dbReference type="SUPFAM" id="SSF46894">
    <property type="entry name" value="C-terminal effector domain of the bipartite response regulators"/>
    <property type="match status" value="1"/>
</dbReference>
<protein>
    <submittedName>
        <fullName evidence="7">Tetratricopeptide repeat protein</fullName>
    </submittedName>
</protein>
<keyword evidence="2" id="KW-0805">Transcription regulation</keyword>
<evidence type="ECO:0000256" key="4">
    <source>
        <dbReference type="ARBA" id="ARBA00023163"/>
    </source>
</evidence>
<evidence type="ECO:0000313" key="7">
    <source>
        <dbReference type="EMBL" id="TCC42313.1"/>
    </source>
</evidence>
<feature type="DNA-binding region" description="OmpR/PhoB-type" evidence="5">
    <location>
        <begin position="1"/>
        <end position="89"/>
    </location>
</feature>
<comment type="similarity">
    <text evidence="1">Belongs to the AfsR/DnrI/RedD regulatory family.</text>
</comment>
<dbReference type="Gene3D" id="1.25.40.10">
    <property type="entry name" value="Tetratricopeptide repeat domain"/>
    <property type="match status" value="2"/>
</dbReference>
<dbReference type="GO" id="GO:0000160">
    <property type="term" value="P:phosphorelay signal transduction system"/>
    <property type="evidence" value="ECO:0007669"/>
    <property type="project" value="InterPro"/>
</dbReference>
<feature type="domain" description="OmpR/PhoB-type" evidence="6">
    <location>
        <begin position="1"/>
        <end position="89"/>
    </location>
</feature>
<proteinExistence type="inferred from homology"/>
<keyword evidence="4" id="KW-0804">Transcription</keyword>
<dbReference type="InterPro" id="IPR036388">
    <property type="entry name" value="WH-like_DNA-bd_sf"/>
</dbReference>
<dbReference type="Pfam" id="PF13424">
    <property type="entry name" value="TPR_12"/>
    <property type="match status" value="2"/>
</dbReference>
<dbReference type="InterPro" id="IPR027417">
    <property type="entry name" value="P-loop_NTPase"/>
</dbReference>
<dbReference type="EMBL" id="SJKC01000001">
    <property type="protein sequence ID" value="TCC42313.1"/>
    <property type="molecule type" value="Genomic_DNA"/>
</dbReference>
<dbReference type="Pfam" id="PF03704">
    <property type="entry name" value="BTAD"/>
    <property type="match status" value="1"/>
</dbReference>
<dbReference type="Proteomes" id="UP000294225">
    <property type="component" value="Unassembled WGS sequence"/>
</dbReference>
<evidence type="ECO:0000256" key="3">
    <source>
        <dbReference type="ARBA" id="ARBA00023125"/>
    </source>
</evidence>
<evidence type="ECO:0000259" key="6">
    <source>
        <dbReference type="PROSITE" id="PS51755"/>
    </source>
</evidence>